<proteinExistence type="predicted"/>
<accession>A0A1Y0I4K7</accession>
<gene>
    <name evidence="2" type="ORF">OLMES_1323</name>
</gene>
<dbReference type="OrthoDB" id="7673667at2"/>
<dbReference type="EMBL" id="CP021425">
    <property type="protein sequence ID" value="ARU55402.1"/>
    <property type="molecule type" value="Genomic_DNA"/>
</dbReference>
<dbReference type="Gene3D" id="3.10.620.30">
    <property type="match status" value="1"/>
</dbReference>
<evidence type="ECO:0000313" key="3">
    <source>
        <dbReference type="Proteomes" id="UP000196027"/>
    </source>
</evidence>
<protein>
    <recommendedName>
        <fullName evidence="1">Transglutaminase-like domain-containing protein</fullName>
    </recommendedName>
</protein>
<dbReference type="Pfam" id="PF01841">
    <property type="entry name" value="Transglut_core"/>
    <property type="match status" value="1"/>
</dbReference>
<dbReference type="SUPFAM" id="SSF54001">
    <property type="entry name" value="Cysteine proteinases"/>
    <property type="match status" value="1"/>
</dbReference>
<dbReference type="KEGG" id="ome:OLMES_1323"/>
<dbReference type="Proteomes" id="UP000196027">
    <property type="component" value="Chromosome"/>
</dbReference>
<dbReference type="InterPro" id="IPR038765">
    <property type="entry name" value="Papain-like_cys_pep_sf"/>
</dbReference>
<feature type="domain" description="Transglutaminase-like" evidence="1">
    <location>
        <begin position="106"/>
        <end position="197"/>
    </location>
</feature>
<dbReference type="RefSeq" id="WP_157678190.1">
    <property type="nucleotide sequence ID" value="NZ_CP021425.1"/>
</dbReference>
<reference evidence="2 3" key="1">
    <citation type="submission" date="2017-05" db="EMBL/GenBank/DDBJ databases">
        <title>Genomic insights into alkan degradation activity of Oleiphilus messinensis.</title>
        <authorList>
            <person name="Kozyavkin S.A."/>
            <person name="Slesarev A.I."/>
            <person name="Golyshin P.N."/>
            <person name="Korzhenkov A."/>
            <person name="Golyshina O.N."/>
            <person name="Toshchakov S.V."/>
        </authorList>
    </citation>
    <scope>NUCLEOTIDE SEQUENCE [LARGE SCALE GENOMIC DNA]</scope>
    <source>
        <strain evidence="2 3">ME102</strain>
    </source>
</reference>
<dbReference type="InterPro" id="IPR002931">
    <property type="entry name" value="Transglutaminase-like"/>
</dbReference>
<evidence type="ECO:0000313" key="2">
    <source>
        <dbReference type="EMBL" id="ARU55402.1"/>
    </source>
</evidence>
<evidence type="ECO:0000259" key="1">
    <source>
        <dbReference type="Pfam" id="PF01841"/>
    </source>
</evidence>
<sequence>MQQVTIKVTPHTSAQGQLLIPTGFCDSYVACTGIKTDNTRDEVDVFSDFGHQKAKVLTPADESSPVQIRYQFEPTGKSLPEQFFEQQTNRYTVASQGFAEEIKALNTEGNPAKQIFDLILKAKSVFDYGHADERFNDGHAQVPALCGTTKGSCVDINTYLIAASNSLGIPVQYVAGYWFHPERNFTPDMHCWLLFNVDNTVIPWDLAHHLKWGVSELSPSLNPAGGRRVPMSFGRGLNFEGPHGTVQISHFSEPVWLLPNGQTEDSILEISIQD</sequence>
<name>A0A1Y0I4K7_9GAMM</name>
<organism evidence="2 3">
    <name type="scientific">Oleiphilus messinensis</name>
    <dbReference type="NCBI Taxonomy" id="141451"/>
    <lineage>
        <taxon>Bacteria</taxon>
        <taxon>Pseudomonadati</taxon>
        <taxon>Pseudomonadota</taxon>
        <taxon>Gammaproteobacteria</taxon>
        <taxon>Oceanospirillales</taxon>
        <taxon>Oleiphilaceae</taxon>
        <taxon>Oleiphilus</taxon>
    </lineage>
</organism>
<keyword evidence="3" id="KW-1185">Reference proteome</keyword>
<dbReference type="AlphaFoldDB" id="A0A1Y0I4K7"/>